<keyword evidence="1" id="KW-1133">Transmembrane helix</keyword>
<evidence type="ECO:0000256" key="1">
    <source>
        <dbReference type="SAM" id="Phobius"/>
    </source>
</evidence>
<protein>
    <submittedName>
        <fullName evidence="2">Uncharacterized protein</fullName>
    </submittedName>
</protein>
<keyword evidence="1" id="KW-0472">Membrane</keyword>
<dbReference type="AlphaFoldDB" id="A0A495NXD1"/>
<dbReference type="EMBL" id="RBLG01000006">
    <property type="protein sequence ID" value="RKS42753.1"/>
    <property type="molecule type" value="Genomic_DNA"/>
</dbReference>
<evidence type="ECO:0000313" key="2">
    <source>
        <dbReference type="EMBL" id="RKS42753.1"/>
    </source>
</evidence>
<accession>A0A495NXD1</accession>
<proteinExistence type="predicted"/>
<evidence type="ECO:0000313" key="3">
    <source>
        <dbReference type="Proteomes" id="UP000276282"/>
    </source>
</evidence>
<reference evidence="2 3" key="1">
    <citation type="submission" date="2018-10" db="EMBL/GenBank/DDBJ databases">
        <title>Genomic Encyclopedia of Archaeal and Bacterial Type Strains, Phase II (KMG-II): from individual species to whole genera.</title>
        <authorList>
            <person name="Goeker M."/>
        </authorList>
    </citation>
    <scope>NUCLEOTIDE SEQUENCE [LARGE SCALE GENOMIC DNA]</scope>
    <source>
        <strain evidence="2 3">DSM 19839</strain>
    </source>
</reference>
<sequence>MTDMEIMPLIIGLGAPILIALGGIITWFLKSRKEDLQAIEERALERRIETYNELLHPLIVLFSKNASKKTKDLATSKMGSVEYRKAAFNLITFGSDEMVVSYNEMMQSFYKNEAENDIKTAMQKFASFILSIRKDVNNKNTKLREWDMLKFMITDIDKIIKK</sequence>
<organism evidence="2 3">
    <name type="scientific">Gillisia mitskevichiae</name>
    <dbReference type="NCBI Taxonomy" id="270921"/>
    <lineage>
        <taxon>Bacteria</taxon>
        <taxon>Pseudomonadati</taxon>
        <taxon>Bacteroidota</taxon>
        <taxon>Flavobacteriia</taxon>
        <taxon>Flavobacteriales</taxon>
        <taxon>Flavobacteriaceae</taxon>
        <taxon>Gillisia</taxon>
    </lineage>
</organism>
<keyword evidence="1" id="KW-0812">Transmembrane</keyword>
<dbReference type="Proteomes" id="UP000276282">
    <property type="component" value="Unassembled WGS sequence"/>
</dbReference>
<comment type="caution">
    <text evidence="2">The sequence shown here is derived from an EMBL/GenBank/DDBJ whole genome shotgun (WGS) entry which is preliminary data.</text>
</comment>
<feature type="transmembrane region" description="Helical" evidence="1">
    <location>
        <begin position="6"/>
        <end position="29"/>
    </location>
</feature>
<keyword evidence="3" id="KW-1185">Reference proteome</keyword>
<gene>
    <name evidence="2" type="ORF">BC962_3040</name>
</gene>
<dbReference type="RefSeq" id="WP_183075522.1">
    <property type="nucleotide sequence ID" value="NZ_RBLG01000006.1"/>
</dbReference>
<name>A0A495NXD1_9FLAO</name>